<protein>
    <recommendedName>
        <fullName evidence="4">dihydropteroate synthase</fullName>
        <ecNumber evidence="4">2.5.1.15</ecNumber>
    </recommendedName>
</protein>
<dbReference type="PROSITE" id="PS50972">
    <property type="entry name" value="PTERIN_BINDING"/>
    <property type="match status" value="1"/>
</dbReference>
<gene>
    <name evidence="10" type="ORF">UFOPK2683_00145</name>
    <name evidence="11" type="ORF">UFOPK3897_01855</name>
    <name evidence="12" type="ORF">UFOPK4121_01320</name>
</gene>
<dbReference type="Gene3D" id="3.20.20.20">
    <property type="entry name" value="Dihydropteroate synthase-like"/>
    <property type="match status" value="1"/>
</dbReference>
<dbReference type="AlphaFoldDB" id="A0A6J7NLQ1"/>
<dbReference type="InterPro" id="IPR045031">
    <property type="entry name" value="DHP_synth-like"/>
</dbReference>
<keyword evidence="7" id="KW-0460">Magnesium</keyword>
<keyword evidence="8" id="KW-0289">Folate biosynthesis</keyword>
<evidence type="ECO:0000259" key="9">
    <source>
        <dbReference type="PROSITE" id="PS50972"/>
    </source>
</evidence>
<keyword evidence="5" id="KW-0808">Transferase</keyword>
<dbReference type="GO" id="GO:0046654">
    <property type="term" value="P:tetrahydrofolate biosynthetic process"/>
    <property type="evidence" value="ECO:0007669"/>
    <property type="project" value="TreeGrafter"/>
</dbReference>
<dbReference type="PANTHER" id="PTHR20941">
    <property type="entry name" value="FOLATE SYNTHESIS PROTEINS"/>
    <property type="match status" value="1"/>
</dbReference>
<evidence type="ECO:0000256" key="7">
    <source>
        <dbReference type="ARBA" id="ARBA00022842"/>
    </source>
</evidence>
<comment type="cofactor">
    <cofactor evidence="2">
        <name>Mg(2+)</name>
        <dbReference type="ChEBI" id="CHEBI:18420"/>
    </cofactor>
</comment>
<dbReference type="InterPro" id="IPR006390">
    <property type="entry name" value="DHP_synth_dom"/>
</dbReference>
<dbReference type="GO" id="GO:0004156">
    <property type="term" value="F:dihydropteroate synthase activity"/>
    <property type="evidence" value="ECO:0007669"/>
    <property type="project" value="UniProtKB-EC"/>
</dbReference>
<dbReference type="GO" id="GO:0046872">
    <property type="term" value="F:metal ion binding"/>
    <property type="evidence" value="ECO:0007669"/>
    <property type="project" value="UniProtKB-KW"/>
</dbReference>
<evidence type="ECO:0000313" key="11">
    <source>
        <dbReference type="EMBL" id="CAB4993245.1"/>
    </source>
</evidence>
<evidence type="ECO:0000313" key="10">
    <source>
        <dbReference type="EMBL" id="CAB4713636.1"/>
    </source>
</evidence>
<dbReference type="GO" id="GO:0005829">
    <property type="term" value="C:cytosol"/>
    <property type="evidence" value="ECO:0007669"/>
    <property type="project" value="TreeGrafter"/>
</dbReference>
<sequence length="282" mass="29455">MFSWLDLCAPRPAIMGILNVTPDSFSDGGKFIDQDAAISHGQALVAQGVDIIDVGGESTRPGSSPVPPAEQCRRVIPVIEHLSASAGVPISVDTQSAQVADAALTAGAQVVNDVSAGRNDPEILNVVAQHEAGYVVMHMQGDPTSMQDRPHYDDVVAEVIDFLRRRSGLAHAAGIAPSAIAADPGIGFGKTRDHNFALLAHISRIVDEVDAPVLVGTSRKGFLHLPSASSEPDGGSSSDFAARDDATLATIVWSLNAGVQIVRVHLPIAALRARSLLEAMAD</sequence>
<feature type="domain" description="Pterin-binding" evidence="9">
    <location>
        <begin position="12"/>
        <end position="278"/>
    </location>
</feature>
<evidence type="ECO:0000256" key="6">
    <source>
        <dbReference type="ARBA" id="ARBA00022723"/>
    </source>
</evidence>
<reference evidence="11" key="1">
    <citation type="submission" date="2020-05" db="EMBL/GenBank/DDBJ databases">
        <authorList>
            <person name="Chiriac C."/>
            <person name="Salcher M."/>
            <person name="Ghai R."/>
            <person name="Kavagutti S V."/>
        </authorList>
    </citation>
    <scope>NUCLEOTIDE SEQUENCE</scope>
</reference>
<dbReference type="GO" id="GO:0046656">
    <property type="term" value="P:folic acid biosynthetic process"/>
    <property type="evidence" value="ECO:0007669"/>
    <property type="project" value="UniProtKB-KW"/>
</dbReference>
<dbReference type="CDD" id="cd00739">
    <property type="entry name" value="DHPS"/>
    <property type="match status" value="1"/>
</dbReference>
<evidence type="ECO:0000256" key="8">
    <source>
        <dbReference type="ARBA" id="ARBA00022909"/>
    </source>
</evidence>
<organism evidence="11">
    <name type="scientific">freshwater metagenome</name>
    <dbReference type="NCBI Taxonomy" id="449393"/>
    <lineage>
        <taxon>unclassified sequences</taxon>
        <taxon>metagenomes</taxon>
        <taxon>ecological metagenomes</taxon>
    </lineage>
</organism>
<proteinExistence type="predicted"/>
<evidence type="ECO:0000256" key="1">
    <source>
        <dbReference type="ARBA" id="ARBA00000012"/>
    </source>
</evidence>
<dbReference type="SUPFAM" id="SSF51717">
    <property type="entry name" value="Dihydropteroate synthetase-like"/>
    <property type="match status" value="1"/>
</dbReference>
<dbReference type="NCBIfam" id="TIGR01496">
    <property type="entry name" value="DHPS"/>
    <property type="match status" value="1"/>
</dbReference>
<dbReference type="InterPro" id="IPR000489">
    <property type="entry name" value="Pterin-binding_dom"/>
</dbReference>
<evidence type="ECO:0000313" key="12">
    <source>
        <dbReference type="EMBL" id="CAB5030525.1"/>
    </source>
</evidence>
<name>A0A6J7NLQ1_9ZZZZ</name>
<evidence type="ECO:0000256" key="5">
    <source>
        <dbReference type="ARBA" id="ARBA00022679"/>
    </source>
</evidence>
<evidence type="ECO:0000256" key="3">
    <source>
        <dbReference type="ARBA" id="ARBA00004763"/>
    </source>
</evidence>
<accession>A0A6J7NLQ1</accession>
<evidence type="ECO:0000256" key="4">
    <source>
        <dbReference type="ARBA" id="ARBA00012458"/>
    </source>
</evidence>
<dbReference type="EMBL" id="CAEZYK010000004">
    <property type="protein sequence ID" value="CAB4713636.1"/>
    <property type="molecule type" value="Genomic_DNA"/>
</dbReference>
<dbReference type="EC" id="2.5.1.15" evidence="4"/>
<comment type="catalytic activity">
    <reaction evidence="1">
        <text>(7,8-dihydropterin-6-yl)methyl diphosphate + 4-aminobenzoate = 7,8-dihydropteroate + diphosphate</text>
        <dbReference type="Rhea" id="RHEA:19949"/>
        <dbReference type="ChEBI" id="CHEBI:17836"/>
        <dbReference type="ChEBI" id="CHEBI:17839"/>
        <dbReference type="ChEBI" id="CHEBI:33019"/>
        <dbReference type="ChEBI" id="CHEBI:72950"/>
        <dbReference type="EC" id="2.5.1.15"/>
    </reaction>
</comment>
<dbReference type="PROSITE" id="PS00793">
    <property type="entry name" value="DHPS_2"/>
    <property type="match status" value="1"/>
</dbReference>
<dbReference type="Pfam" id="PF00809">
    <property type="entry name" value="Pterin_bind"/>
    <property type="match status" value="1"/>
</dbReference>
<dbReference type="EMBL" id="CAFBPQ010000052">
    <property type="protein sequence ID" value="CAB5030525.1"/>
    <property type="molecule type" value="Genomic_DNA"/>
</dbReference>
<dbReference type="InterPro" id="IPR011005">
    <property type="entry name" value="Dihydropteroate_synth-like_sf"/>
</dbReference>
<evidence type="ECO:0000256" key="2">
    <source>
        <dbReference type="ARBA" id="ARBA00001946"/>
    </source>
</evidence>
<dbReference type="PANTHER" id="PTHR20941:SF1">
    <property type="entry name" value="FOLIC ACID SYNTHESIS PROTEIN FOL1"/>
    <property type="match status" value="1"/>
</dbReference>
<comment type="pathway">
    <text evidence="3">Cofactor biosynthesis; tetrahydrofolate biosynthesis; 7,8-dihydrofolate from 2-amino-4-hydroxy-6-hydroxymethyl-7,8-dihydropteridine diphosphate and 4-aminobenzoate: step 1/2.</text>
</comment>
<dbReference type="PROSITE" id="PS00792">
    <property type="entry name" value="DHPS_1"/>
    <property type="match status" value="1"/>
</dbReference>
<dbReference type="EMBL" id="CAFBOF010000108">
    <property type="protein sequence ID" value="CAB4993245.1"/>
    <property type="molecule type" value="Genomic_DNA"/>
</dbReference>
<keyword evidence="6" id="KW-0479">Metal-binding</keyword>